<comment type="catalytic activity">
    <reaction evidence="12 14">
        <text>riboflavin + ATP = FMN + ADP + H(+)</text>
        <dbReference type="Rhea" id="RHEA:14357"/>
        <dbReference type="ChEBI" id="CHEBI:15378"/>
        <dbReference type="ChEBI" id="CHEBI:30616"/>
        <dbReference type="ChEBI" id="CHEBI:57986"/>
        <dbReference type="ChEBI" id="CHEBI:58210"/>
        <dbReference type="ChEBI" id="CHEBI:456216"/>
        <dbReference type="EC" id="2.7.1.26"/>
    </reaction>
</comment>
<comment type="caution">
    <text evidence="16">The sequence shown here is derived from an EMBL/GenBank/DDBJ whole genome shotgun (WGS) entry which is preliminary data.</text>
</comment>
<dbReference type="NCBIfam" id="NF004160">
    <property type="entry name" value="PRK05627.1-3"/>
    <property type="match status" value="1"/>
</dbReference>
<dbReference type="CDD" id="cd02064">
    <property type="entry name" value="FAD_synthetase_N"/>
    <property type="match status" value="1"/>
</dbReference>
<evidence type="ECO:0000256" key="6">
    <source>
        <dbReference type="ARBA" id="ARBA00022695"/>
    </source>
</evidence>
<sequence length="320" mass="35688">MRVIHLTTPESVKAAAADLHPHAMAIGDFDGVHLGHQQVIQTAVQTAGRSGLRSSVMTFHPHPREVLGNSVYAKFLAPFEEKLKQFERLEIDHVFIVSFHADFAKLSPAQFVQQYIEELACEAVIVGFDFTFGSRGAGTVDTLRELAGQRLNVQVVPPFQLDGQKVSSTYIREQLHLGEIGEATRFLGRKYALQGKVVHGDGRGSSIGFPTANVELDSAFVLPKRGVYAVRVHLMETGTVQNGVMNIGRRPTFHDHQTEDSIEVHLFDYSGDLYGQGLRVEIMAYVRDERKFASVDELVEQIRMDAEQARQMLLTDRTLT</sequence>
<dbReference type="NCBIfam" id="NF004162">
    <property type="entry name" value="PRK05627.1-5"/>
    <property type="match status" value="1"/>
</dbReference>
<evidence type="ECO:0000256" key="11">
    <source>
        <dbReference type="ARBA" id="ARBA00023268"/>
    </source>
</evidence>
<evidence type="ECO:0000256" key="14">
    <source>
        <dbReference type="PIRNR" id="PIRNR004491"/>
    </source>
</evidence>
<evidence type="ECO:0000256" key="10">
    <source>
        <dbReference type="ARBA" id="ARBA00022840"/>
    </source>
</evidence>
<accession>A0ABW5R5M7</accession>
<dbReference type="PIRSF" id="PIRSF004491">
    <property type="entry name" value="FAD_Synth"/>
    <property type="match status" value="1"/>
</dbReference>
<dbReference type="Pfam" id="PF06574">
    <property type="entry name" value="FAD_syn"/>
    <property type="match status" value="1"/>
</dbReference>
<comment type="pathway">
    <text evidence="1 14">Cofactor biosynthesis; FAD biosynthesis; FAD from FMN: step 1/1.</text>
</comment>
<dbReference type="Proteomes" id="UP001597497">
    <property type="component" value="Unassembled WGS sequence"/>
</dbReference>
<evidence type="ECO:0000256" key="12">
    <source>
        <dbReference type="ARBA" id="ARBA00047880"/>
    </source>
</evidence>
<organism evidence="16 17">
    <name type="scientific">Marinicrinis sediminis</name>
    <dbReference type="NCBI Taxonomy" id="1652465"/>
    <lineage>
        <taxon>Bacteria</taxon>
        <taxon>Bacillati</taxon>
        <taxon>Bacillota</taxon>
        <taxon>Bacilli</taxon>
        <taxon>Bacillales</taxon>
        <taxon>Paenibacillaceae</taxon>
    </lineage>
</organism>
<dbReference type="GO" id="GO:0003919">
    <property type="term" value="F:FMN adenylyltransferase activity"/>
    <property type="evidence" value="ECO:0007669"/>
    <property type="project" value="UniProtKB-EC"/>
</dbReference>
<dbReference type="PANTHER" id="PTHR22749">
    <property type="entry name" value="RIBOFLAVIN KINASE/FMN ADENYLYLTRANSFERASE"/>
    <property type="match status" value="1"/>
</dbReference>
<keyword evidence="8 14" id="KW-0418">Kinase</keyword>
<evidence type="ECO:0000256" key="1">
    <source>
        <dbReference type="ARBA" id="ARBA00004726"/>
    </source>
</evidence>
<keyword evidence="9 14" id="KW-0274">FAD</keyword>
<keyword evidence="17" id="KW-1185">Reference proteome</keyword>
<dbReference type="SUPFAM" id="SSF52374">
    <property type="entry name" value="Nucleotidylyl transferase"/>
    <property type="match status" value="1"/>
</dbReference>
<evidence type="ECO:0000313" key="17">
    <source>
        <dbReference type="Proteomes" id="UP001597497"/>
    </source>
</evidence>
<dbReference type="SMART" id="SM00904">
    <property type="entry name" value="Flavokinase"/>
    <property type="match status" value="1"/>
</dbReference>
<dbReference type="InterPro" id="IPR002606">
    <property type="entry name" value="Riboflavin_kinase_bac"/>
</dbReference>
<dbReference type="InterPro" id="IPR015865">
    <property type="entry name" value="Riboflavin_kinase_bac/euk"/>
</dbReference>
<dbReference type="InterPro" id="IPR023465">
    <property type="entry name" value="Riboflavin_kinase_dom_sf"/>
</dbReference>
<dbReference type="SUPFAM" id="SSF82114">
    <property type="entry name" value="Riboflavin kinase-like"/>
    <property type="match status" value="1"/>
</dbReference>
<dbReference type="InterPro" id="IPR023468">
    <property type="entry name" value="Riboflavin_kinase"/>
</dbReference>
<gene>
    <name evidence="16" type="ORF">ACFSUC_00355</name>
</gene>
<comment type="similarity">
    <text evidence="14">Belongs to the ribF family.</text>
</comment>
<comment type="catalytic activity">
    <reaction evidence="13 14">
        <text>FMN + ATP + H(+) = FAD + diphosphate</text>
        <dbReference type="Rhea" id="RHEA:17237"/>
        <dbReference type="ChEBI" id="CHEBI:15378"/>
        <dbReference type="ChEBI" id="CHEBI:30616"/>
        <dbReference type="ChEBI" id="CHEBI:33019"/>
        <dbReference type="ChEBI" id="CHEBI:57692"/>
        <dbReference type="ChEBI" id="CHEBI:58210"/>
        <dbReference type="EC" id="2.7.7.2"/>
    </reaction>
</comment>
<dbReference type="NCBIfam" id="TIGR00083">
    <property type="entry name" value="ribF"/>
    <property type="match status" value="1"/>
</dbReference>
<reference evidence="17" key="1">
    <citation type="journal article" date="2019" name="Int. J. Syst. Evol. Microbiol.">
        <title>The Global Catalogue of Microorganisms (GCM) 10K type strain sequencing project: providing services to taxonomists for standard genome sequencing and annotation.</title>
        <authorList>
            <consortium name="The Broad Institute Genomics Platform"/>
            <consortium name="The Broad Institute Genome Sequencing Center for Infectious Disease"/>
            <person name="Wu L."/>
            <person name="Ma J."/>
        </authorList>
    </citation>
    <scope>NUCLEOTIDE SEQUENCE [LARGE SCALE GENOMIC DNA]</scope>
    <source>
        <strain evidence="17">KCTC 33676</strain>
    </source>
</reference>
<evidence type="ECO:0000313" key="16">
    <source>
        <dbReference type="EMBL" id="MFD2670054.1"/>
    </source>
</evidence>
<protein>
    <recommendedName>
        <fullName evidence="14">Riboflavin biosynthesis protein</fullName>
    </recommendedName>
    <domain>
        <recommendedName>
            <fullName evidence="14">Riboflavin kinase</fullName>
            <ecNumber evidence="14">2.7.1.26</ecNumber>
        </recommendedName>
        <alternativeName>
            <fullName evidence="14">Flavokinase</fullName>
        </alternativeName>
    </domain>
    <domain>
        <recommendedName>
            <fullName evidence="14">FMN adenylyltransferase</fullName>
            <ecNumber evidence="14">2.7.7.2</ecNumber>
        </recommendedName>
        <alternativeName>
            <fullName evidence="14">FAD pyrophosphorylase</fullName>
        </alternativeName>
        <alternativeName>
            <fullName evidence="14">FAD synthase</fullName>
        </alternativeName>
    </domain>
</protein>
<evidence type="ECO:0000256" key="13">
    <source>
        <dbReference type="ARBA" id="ARBA00049494"/>
    </source>
</evidence>
<keyword evidence="5 14" id="KW-0808">Transferase</keyword>
<evidence type="ECO:0000256" key="7">
    <source>
        <dbReference type="ARBA" id="ARBA00022741"/>
    </source>
</evidence>
<evidence type="ECO:0000256" key="5">
    <source>
        <dbReference type="ARBA" id="ARBA00022679"/>
    </source>
</evidence>
<evidence type="ECO:0000256" key="2">
    <source>
        <dbReference type="ARBA" id="ARBA00005201"/>
    </source>
</evidence>
<feature type="domain" description="Riboflavin kinase" evidence="15">
    <location>
        <begin position="186"/>
        <end position="314"/>
    </location>
</feature>
<dbReference type="RefSeq" id="WP_379927401.1">
    <property type="nucleotide sequence ID" value="NZ_JBHUMM010000001.1"/>
</dbReference>
<dbReference type="Pfam" id="PF01687">
    <property type="entry name" value="Flavokinase"/>
    <property type="match status" value="1"/>
</dbReference>
<dbReference type="EC" id="2.7.7.2" evidence="14"/>
<dbReference type="EMBL" id="JBHUMM010000001">
    <property type="protein sequence ID" value="MFD2670054.1"/>
    <property type="molecule type" value="Genomic_DNA"/>
</dbReference>
<dbReference type="InterPro" id="IPR014729">
    <property type="entry name" value="Rossmann-like_a/b/a_fold"/>
</dbReference>
<dbReference type="Gene3D" id="2.40.30.30">
    <property type="entry name" value="Riboflavin kinase-like"/>
    <property type="match status" value="1"/>
</dbReference>
<dbReference type="PANTHER" id="PTHR22749:SF6">
    <property type="entry name" value="RIBOFLAVIN KINASE"/>
    <property type="match status" value="1"/>
</dbReference>
<keyword evidence="3 14" id="KW-0285">Flavoprotein</keyword>
<evidence type="ECO:0000256" key="3">
    <source>
        <dbReference type="ARBA" id="ARBA00022630"/>
    </source>
</evidence>
<proteinExistence type="inferred from homology"/>
<keyword evidence="11" id="KW-0511">Multifunctional enzyme</keyword>
<dbReference type="GO" id="GO:0008531">
    <property type="term" value="F:riboflavin kinase activity"/>
    <property type="evidence" value="ECO:0007669"/>
    <property type="project" value="UniProtKB-EC"/>
</dbReference>
<keyword evidence="10 14" id="KW-0067">ATP-binding</keyword>
<dbReference type="EC" id="2.7.1.26" evidence="14"/>
<comment type="pathway">
    <text evidence="2 14">Cofactor biosynthesis; FMN biosynthesis; FMN from riboflavin (ATP route): step 1/1.</text>
</comment>
<name>A0ABW5R5M7_9BACL</name>
<evidence type="ECO:0000256" key="4">
    <source>
        <dbReference type="ARBA" id="ARBA00022643"/>
    </source>
</evidence>
<evidence type="ECO:0000259" key="15">
    <source>
        <dbReference type="SMART" id="SM00904"/>
    </source>
</evidence>
<evidence type="ECO:0000256" key="9">
    <source>
        <dbReference type="ARBA" id="ARBA00022827"/>
    </source>
</evidence>
<evidence type="ECO:0000256" key="8">
    <source>
        <dbReference type="ARBA" id="ARBA00022777"/>
    </source>
</evidence>
<keyword evidence="4 14" id="KW-0288">FMN</keyword>
<dbReference type="InterPro" id="IPR015864">
    <property type="entry name" value="FAD_synthase"/>
</dbReference>
<dbReference type="Gene3D" id="3.40.50.620">
    <property type="entry name" value="HUPs"/>
    <property type="match status" value="1"/>
</dbReference>
<keyword evidence="7 14" id="KW-0547">Nucleotide-binding</keyword>
<keyword evidence="6 14" id="KW-0548">Nucleotidyltransferase</keyword>